<dbReference type="Proteomes" id="UP000635726">
    <property type="component" value="Unassembled WGS sequence"/>
</dbReference>
<name>A0A917PD02_9DEIO</name>
<evidence type="ECO:0000313" key="3">
    <source>
        <dbReference type="Proteomes" id="UP000635726"/>
    </source>
</evidence>
<dbReference type="InterPro" id="IPR026893">
    <property type="entry name" value="Tyr/Ser_Pase_IphP-type"/>
</dbReference>
<evidence type="ECO:0000313" key="2">
    <source>
        <dbReference type="EMBL" id="GGJ71383.1"/>
    </source>
</evidence>
<dbReference type="InterPro" id="IPR029021">
    <property type="entry name" value="Prot-tyrosine_phosphatase-like"/>
</dbReference>
<dbReference type="Pfam" id="PF13350">
    <property type="entry name" value="Y_phosphatase3"/>
    <property type="match status" value="1"/>
</dbReference>
<reference evidence="2" key="2">
    <citation type="submission" date="2020-09" db="EMBL/GenBank/DDBJ databases">
        <authorList>
            <person name="Sun Q."/>
            <person name="Ohkuma M."/>
        </authorList>
    </citation>
    <scope>NUCLEOTIDE SEQUENCE</scope>
    <source>
        <strain evidence="2">JCM 14371</strain>
    </source>
</reference>
<dbReference type="PROSITE" id="PS00383">
    <property type="entry name" value="TYR_PHOSPHATASE_1"/>
    <property type="match status" value="1"/>
</dbReference>
<dbReference type="PANTHER" id="PTHR31126">
    <property type="entry name" value="TYROSINE-PROTEIN PHOSPHATASE"/>
    <property type="match status" value="1"/>
</dbReference>
<dbReference type="InterPro" id="IPR016130">
    <property type="entry name" value="Tyr_Pase_AS"/>
</dbReference>
<dbReference type="PANTHER" id="PTHR31126:SF1">
    <property type="entry name" value="TYROSINE SPECIFIC PROTEIN PHOSPHATASES DOMAIN-CONTAINING PROTEIN"/>
    <property type="match status" value="1"/>
</dbReference>
<dbReference type="Gene3D" id="3.90.190.10">
    <property type="entry name" value="Protein tyrosine phosphatase superfamily"/>
    <property type="match status" value="1"/>
</dbReference>
<accession>A0A917PD02</accession>
<dbReference type="GO" id="GO:0004721">
    <property type="term" value="F:phosphoprotein phosphatase activity"/>
    <property type="evidence" value="ECO:0007669"/>
    <property type="project" value="InterPro"/>
</dbReference>
<dbReference type="EMBL" id="BMOE01000004">
    <property type="protein sequence ID" value="GGJ71383.1"/>
    <property type="molecule type" value="Genomic_DNA"/>
</dbReference>
<dbReference type="RefSeq" id="WP_188961778.1">
    <property type="nucleotide sequence ID" value="NZ_BMOE01000004.1"/>
</dbReference>
<organism evidence="2 3">
    <name type="scientific">Deinococcus aquiradiocola</name>
    <dbReference type="NCBI Taxonomy" id="393059"/>
    <lineage>
        <taxon>Bacteria</taxon>
        <taxon>Thermotogati</taxon>
        <taxon>Deinococcota</taxon>
        <taxon>Deinococci</taxon>
        <taxon>Deinococcales</taxon>
        <taxon>Deinococcaceae</taxon>
        <taxon>Deinococcus</taxon>
    </lineage>
</organism>
<gene>
    <name evidence="2" type="ORF">GCM10008939_14720</name>
</gene>
<protein>
    <submittedName>
        <fullName evidence="2">Protein-tyrosine-phosphatase</fullName>
    </submittedName>
</protein>
<keyword evidence="3" id="KW-1185">Reference proteome</keyword>
<dbReference type="AlphaFoldDB" id="A0A917PD02"/>
<dbReference type="SUPFAM" id="SSF52799">
    <property type="entry name" value="(Phosphotyrosine protein) phosphatases II"/>
    <property type="match status" value="1"/>
</dbReference>
<evidence type="ECO:0000256" key="1">
    <source>
        <dbReference type="ARBA" id="ARBA00009580"/>
    </source>
</evidence>
<reference evidence="2" key="1">
    <citation type="journal article" date="2014" name="Int. J. Syst. Evol. Microbiol.">
        <title>Complete genome sequence of Corynebacterium casei LMG S-19264T (=DSM 44701T), isolated from a smear-ripened cheese.</title>
        <authorList>
            <consortium name="US DOE Joint Genome Institute (JGI-PGF)"/>
            <person name="Walter F."/>
            <person name="Albersmeier A."/>
            <person name="Kalinowski J."/>
            <person name="Ruckert C."/>
        </authorList>
    </citation>
    <scope>NUCLEOTIDE SEQUENCE</scope>
    <source>
        <strain evidence="2">JCM 14371</strain>
    </source>
</reference>
<comment type="caution">
    <text evidence="2">The sequence shown here is derived from an EMBL/GenBank/DDBJ whole genome shotgun (WGS) entry which is preliminary data.</text>
</comment>
<sequence>MPDPTSWPITWQGALNARHALPSLIRSADLSFLTAHGRAELLAAGISRIIDLRTRAERHTDPAPFAGRPEYLNLPLLPFRDRALNQASADARSNADHYRAHLDRAGNQLAAIFGAMHDAPPGPLLIHCHAGKDRTGLVAAMAHDLCGQPREQIAADYAETDRHLEAFFTAQLQRQPTPEKRAELAKFLISRPEDILAALDHLNARWGGLPAYLEAFGMSRAEQHHLAARLMTSDPK</sequence>
<proteinExistence type="inferred from homology"/>
<comment type="similarity">
    <text evidence="1">Belongs to the protein-tyrosine phosphatase family.</text>
</comment>